<feature type="transmembrane region" description="Helical" evidence="1">
    <location>
        <begin position="101"/>
        <end position="121"/>
    </location>
</feature>
<evidence type="ECO:0000313" key="2">
    <source>
        <dbReference type="EMBL" id="GIC71679.1"/>
    </source>
</evidence>
<dbReference type="InterPro" id="IPR009732">
    <property type="entry name" value="DUF1304"/>
</dbReference>
<dbReference type="PANTHER" id="PTHR38446">
    <property type="entry name" value="BLL0914 PROTEIN"/>
    <property type="match status" value="1"/>
</dbReference>
<reference evidence="2 4" key="1">
    <citation type="submission" date="2021-01" db="EMBL/GenBank/DDBJ databases">
        <title>Development of a method for detection of lactic acid bacteria that cause putrefactive shochu mash.</title>
        <authorList>
            <person name="Takashita H."/>
            <person name="Fujihara E."/>
            <person name="Takayama K."/>
            <person name="Yamamoto H."/>
            <person name="Mizutani M."/>
            <person name="Kajiwara Y."/>
        </authorList>
    </citation>
    <scope>NUCLEOTIDE SEQUENCE [LARGE SCALE GENOMIC DNA]</scope>
    <source>
        <strain evidence="2 4">01-B1</strain>
    </source>
</reference>
<dbReference type="RefSeq" id="WP_057194852.1">
    <property type="nucleotide sequence ID" value="NZ_BOLH01000005.1"/>
</dbReference>
<proteinExistence type="predicted"/>
<protein>
    <submittedName>
        <fullName evidence="3">DUF1304 family protein</fullName>
    </submittedName>
    <submittedName>
        <fullName evidence="2">Membrane protein</fullName>
    </submittedName>
</protein>
<gene>
    <name evidence="2" type="ORF">LF01B1_06940</name>
    <name evidence="3" type="ORF">P8634_08515</name>
</gene>
<dbReference type="PANTHER" id="PTHR38446:SF1">
    <property type="entry name" value="BLL0914 PROTEIN"/>
    <property type="match status" value="1"/>
</dbReference>
<evidence type="ECO:0000313" key="4">
    <source>
        <dbReference type="Proteomes" id="UP000653631"/>
    </source>
</evidence>
<keyword evidence="1" id="KW-0812">Transmembrane</keyword>
<evidence type="ECO:0000313" key="5">
    <source>
        <dbReference type="Proteomes" id="UP001218104"/>
    </source>
</evidence>
<dbReference type="AlphaFoldDB" id="A0AAJ6D142"/>
<name>A0AAJ6D142_LIMFE</name>
<reference evidence="3" key="2">
    <citation type="submission" date="2023-04" db="EMBL/GenBank/DDBJ databases">
        <title>Genomic of Limosilactobacillus fermentum MSJK0025.</title>
        <authorList>
            <person name="Yang S."/>
        </authorList>
    </citation>
    <scope>NUCLEOTIDE SEQUENCE</scope>
    <source>
        <strain evidence="3">MSJK0025</strain>
    </source>
</reference>
<evidence type="ECO:0000313" key="3">
    <source>
        <dbReference type="EMBL" id="WFR88807.1"/>
    </source>
</evidence>
<keyword evidence="1" id="KW-0472">Membrane</keyword>
<accession>A0AAJ6D142</accession>
<dbReference type="EMBL" id="BOLH01000005">
    <property type="protein sequence ID" value="GIC71679.1"/>
    <property type="molecule type" value="Genomic_DNA"/>
</dbReference>
<feature type="transmembrane region" description="Helical" evidence="1">
    <location>
        <begin position="56"/>
        <end position="73"/>
    </location>
</feature>
<evidence type="ECO:0000256" key="1">
    <source>
        <dbReference type="SAM" id="Phobius"/>
    </source>
</evidence>
<sequence length="122" mass="13316">MSVIVTVFATLVALEFLFIMYLETFRTTSAQTARVFAMTKEELARPSVNTLFKNQGIYNGLIGILLLVGLYLVPSTVMVVSLLVLIVVVAAYGSLTSSPSIIWRQGGLAIMTLLLMVGTLLW</sequence>
<dbReference type="EMBL" id="CP121468">
    <property type="protein sequence ID" value="WFR88807.1"/>
    <property type="molecule type" value="Genomic_DNA"/>
</dbReference>
<keyword evidence="1" id="KW-1133">Transmembrane helix</keyword>
<organism evidence="3 5">
    <name type="scientific">Limosilactobacillus fermentum</name>
    <name type="common">Lactobacillus fermentum</name>
    <dbReference type="NCBI Taxonomy" id="1613"/>
    <lineage>
        <taxon>Bacteria</taxon>
        <taxon>Bacillati</taxon>
        <taxon>Bacillota</taxon>
        <taxon>Bacilli</taxon>
        <taxon>Lactobacillales</taxon>
        <taxon>Lactobacillaceae</taxon>
        <taxon>Limosilactobacillus</taxon>
    </lineage>
</organism>
<dbReference type="Proteomes" id="UP001218104">
    <property type="component" value="Chromosome"/>
</dbReference>
<dbReference type="Proteomes" id="UP000653631">
    <property type="component" value="Unassembled WGS sequence"/>
</dbReference>
<dbReference type="Pfam" id="PF06993">
    <property type="entry name" value="DUF1304"/>
    <property type="match status" value="1"/>
</dbReference>